<evidence type="ECO:0000313" key="3">
    <source>
        <dbReference type="Proteomes" id="UP000799757"/>
    </source>
</evidence>
<feature type="region of interest" description="Disordered" evidence="1">
    <location>
        <begin position="1"/>
        <end position="36"/>
    </location>
</feature>
<protein>
    <submittedName>
        <fullName evidence="2">Uncharacterized protein</fullName>
    </submittedName>
</protein>
<feature type="compositionally biased region" description="Low complexity" evidence="1">
    <location>
        <begin position="254"/>
        <end position="263"/>
    </location>
</feature>
<keyword evidence="3" id="KW-1185">Reference proteome</keyword>
<dbReference type="OrthoDB" id="5401332at2759"/>
<evidence type="ECO:0000313" key="2">
    <source>
        <dbReference type="EMBL" id="KAF2791409.1"/>
    </source>
</evidence>
<organism evidence="2 3">
    <name type="scientific">Melanomma pulvis-pyrius CBS 109.77</name>
    <dbReference type="NCBI Taxonomy" id="1314802"/>
    <lineage>
        <taxon>Eukaryota</taxon>
        <taxon>Fungi</taxon>
        <taxon>Dikarya</taxon>
        <taxon>Ascomycota</taxon>
        <taxon>Pezizomycotina</taxon>
        <taxon>Dothideomycetes</taxon>
        <taxon>Pleosporomycetidae</taxon>
        <taxon>Pleosporales</taxon>
        <taxon>Melanommataceae</taxon>
        <taxon>Melanomma</taxon>
    </lineage>
</organism>
<name>A0A6A6X522_9PLEO</name>
<proteinExistence type="predicted"/>
<gene>
    <name evidence="2" type="ORF">K505DRAFT_351305</name>
</gene>
<dbReference type="AlphaFoldDB" id="A0A6A6X522"/>
<feature type="compositionally biased region" description="Polar residues" evidence="1">
    <location>
        <begin position="197"/>
        <end position="217"/>
    </location>
</feature>
<evidence type="ECO:0000256" key="1">
    <source>
        <dbReference type="SAM" id="MobiDB-lite"/>
    </source>
</evidence>
<dbReference type="Proteomes" id="UP000799757">
    <property type="component" value="Unassembled WGS sequence"/>
</dbReference>
<feature type="compositionally biased region" description="Low complexity" evidence="1">
    <location>
        <begin position="281"/>
        <end position="297"/>
    </location>
</feature>
<accession>A0A6A6X522</accession>
<reference evidence="2" key="1">
    <citation type="journal article" date="2020" name="Stud. Mycol.">
        <title>101 Dothideomycetes genomes: a test case for predicting lifestyles and emergence of pathogens.</title>
        <authorList>
            <person name="Haridas S."/>
            <person name="Albert R."/>
            <person name="Binder M."/>
            <person name="Bloem J."/>
            <person name="Labutti K."/>
            <person name="Salamov A."/>
            <person name="Andreopoulos B."/>
            <person name="Baker S."/>
            <person name="Barry K."/>
            <person name="Bills G."/>
            <person name="Bluhm B."/>
            <person name="Cannon C."/>
            <person name="Castanera R."/>
            <person name="Culley D."/>
            <person name="Daum C."/>
            <person name="Ezra D."/>
            <person name="Gonzalez J."/>
            <person name="Henrissat B."/>
            <person name="Kuo A."/>
            <person name="Liang C."/>
            <person name="Lipzen A."/>
            <person name="Lutzoni F."/>
            <person name="Magnuson J."/>
            <person name="Mondo S."/>
            <person name="Nolan M."/>
            <person name="Ohm R."/>
            <person name="Pangilinan J."/>
            <person name="Park H.-J."/>
            <person name="Ramirez L."/>
            <person name="Alfaro M."/>
            <person name="Sun H."/>
            <person name="Tritt A."/>
            <person name="Yoshinaga Y."/>
            <person name="Zwiers L.-H."/>
            <person name="Turgeon B."/>
            <person name="Goodwin S."/>
            <person name="Spatafora J."/>
            <person name="Crous P."/>
            <person name="Grigoriev I."/>
        </authorList>
    </citation>
    <scope>NUCLEOTIDE SEQUENCE</scope>
    <source>
        <strain evidence="2">CBS 109.77</strain>
    </source>
</reference>
<feature type="compositionally biased region" description="Polar residues" evidence="1">
    <location>
        <begin position="170"/>
        <end position="188"/>
    </location>
</feature>
<feature type="region of interest" description="Disordered" evidence="1">
    <location>
        <begin position="110"/>
        <end position="355"/>
    </location>
</feature>
<dbReference type="EMBL" id="MU002020">
    <property type="protein sequence ID" value="KAF2791409.1"/>
    <property type="molecule type" value="Genomic_DNA"/>
</dbReference>
<sequence length="355" mass="38180">MESEPTPAYPPAFPPAYQNAPLPPIDTRPPNEQYRSHAAPTISPISAYKAAPEPERPQFATFETSSKPVHEDSLPAMPEWSAAKSTHVEEEVIPEKRGDVELDRFDQNGSVVGASLAGTTAVGTARRSPGRSPVQRSPTGDSYGFPPAYQNEAIANGPPRRSPGPLGAQYGQQQDQYRGVSPAQSLSPVNGPGAGYMQNQQFGRNSPSQGYNQQHNRPPQGHSPAPPASNGYGYAPSDVSHEMDDTSAYGTQPNNNNYNNNNYAPARSHTPGYAPVRQNTPAYAPSSAYSASNYAPSESTRYEAPAAYPGQQTYEPAEPVYPGQPTYRAFSPAVPQQPQESGVARRPINGSWKEV</sequence>